<protein>
    <submittedName>
        <fullName evidence="3">Uncharacterized protein</fullName>
    </submittedName>
</protein>
<name>A0A418Q5D8_9CORY</name>
<reference evidence="3 4" key="1">
    <citation type="submission" date="2018-09" db="EMBL/GenBank/DDBJ databases">
        <title>Optimization and identification of Corynebacterium falsenii FN1-14 from fish paste.</title>
        <authorList>
            <person name="Daroonpunt R."/>
            <person name="Tanasupawat S."/>
        </authorList>
    </citation>
    <scope>NUCLEOTIDE SEQUENCE [LARGE SCALE GENOMIC DNA]</scope>
    <source>
        <strain evidence="3 4">FN1-14</strain>
    </source>
</reference>
<accession>A0A418Q5D8</accession>
<dbReference type="Proteomes" id="UP000285278">
    <property type="component" value="Unassembled WGS sequence"/>
</dbReference>
<keyword evidence="2" id="KW-0812">Transmembrane</keyword>
<proteinExistence type="predicted"/>
<dbReference type="AlphaFoldDB" id="A0A418Q5D8"/>
<feature type="transmembrane region" description="Helical" evidence="2">
    <location>
        <begin position="24"/>
        <end position="44"/>
    </location>
</feature>
<keyword evidence="2" id="KW-1133">Transmembrane helix</keyword>
<evidence type="ECO:0000256" key="2">
    <source>
        <dbReference type="SAM" id="Phobius"/>
    </source>
</evidence>
<gene>
    <name evidence="3" type="ORF">D3M95_09710</name>
</gene>
<dbReference type="EMBL" id="QXJK01000012">
    <property type="protein sequence ID" value="RIX33778.1"/>
    <property type="molecule type" value="Genomic_DNA"/>
</dbReference>
<sequence>MKKEFVSNEASEKSDKRFTKQGKIIISLIVVVIIAVFVLIGVVLTKDGESHDESRSEPQTTKTSEKAQSEQVKAPVIDLATIGMNTVHEAPVPDPPDAWGDYSLSDHWAGQLRVFNHSDQPSEPQGKDGANWVSSANGCGSVTYLITFKAVNEKAKLHAQLANFPGETVSEGTMRDGWMLFTNCITPGFSLKEISGASTLSDVAYDVYEYTQSSVAQPVGTPAASSLPEESSYEAPVAEPTFVECVDGLTTMAIFSDGSQRPSDRCVEQHQQALKGERWCGGMYAPPEADHDEFVALCGREPLYE</sequence>
<evidence type="ECO:0000313" key="4">
    <source>
        <dbReference type="Proteomes" id="UP000285278"/>
    </source>
</evidence>
<keyword evidence="2" id="KW-0472">Membrane</keyword>
<keyword evidence="4" id="KW-1185">Reference proteome</keyword>
<comment type="caution">
    <text evidence="3">The sequence shown here is derived from an EMBL/GenBank/DDBJ whole genome shotgun (WGS) entry which is preliminary data.</text>
</comment>
<feature type="region of interest" description="Disordered" evidence="1">
    <location>
        <begin position="48"/>
        <end position="71"/>
    </location>
</feature>
<organism evidence="3 4">
    <name type="scientific">Corynebacterium falsenii</name>
    <dbReference type="NCBI Taxonomy" id="108486"/>
    <lineage>
        <taxon>Bacteria</taxon>
        <taxon>Bacillati</taxon>
        <taxon>Actinomycetota</taxon>
        <taxon>Actinomycetes</taxon>
        <taxon>Mycobacteriales</taxon>
        <taxon>Corynebacteriaceae</taxon>
        <taxon>Corynebacterium</taxon>
    </lineage>
</organism>
<evidence type="ECO:0000256" key="1">
    <source>
        <dbReference type="SAM" id="MobiDB-lite"/>
    </source>
</evidence>
<evidence type="ECO:0000313" key="3">
    <source>
        <dbReference type="EMBL" id="RIX33778.1"/>
    </source>
</evidence>